<gene>
    <name evidence="3" type="ORF">MD535_18185</name>
</gene>
<evidence type="ECO:0000313" key="3">
    <source>
        <dbReference type="EMBL" id="MCW8347919.1"/>
    </source>
</evidence>
<dbReference type="RefSeq" id="WP_265676468.1">
    <property type="nucleotide sequence ID" value="NZ_JAKRRY010000028.1"/>
</dbReference>
<evidence type="ECO:0000259" key="2">
    <source>
        <dbReference type="Pfam" id="PF01757"/>
    </source>
</evidence>
<feature type="transmembrane region" description="Helical" evidence="1">
    <location>
        <begin position="344"/>
        <end position="369"/>
    </location>
</feature>
<comment type="caution">
    <text evidence="3">The sequence shown here is derived from an EMBL/GenBank/DDBJ whole genome shotgun (WGS) entry which is preliminary data.</text>
</comment>
<dbReference type="AlphaFoldDB" id="A0A9X3CS05"/>
<feature type="transmembrane region" description="Helical" evidence="1">
    <location>
        <begin position="46"/>
        <end position="66"/>
    </location>
</feature>
<keyword evidence="1" id="KW-0472">Membrane</keyword>
<feature type="transmembrane region" description="Helical" evidence="1">
    <location>
        <begin position="185"/>
        <end position="202"/>
    </location>
</feature>
<keyword evidence="3" id="KW-0808">Transferase</keyword>
<keyword evidence="3" id="KW-0012">Acyltransferase</keyword>
<dbReference type="EMBL" id="JAKRRY010000028">
    <property type="protein sequence ID" value="MCW8347919.1"/>
    <property type="molecule type" value="Genomic_DNA"/>
</dbReference>
<sequence length="393" mass="45379">MMLKKIPLLTPIRGFSALIVAYFHARLVIFPQWLPDINHVTSFLSNSYVGVDIFFILSGYVMMYVYRDSMGISLNWKQFMWLRFSRIYPLFITTFSILFVWECYKYWNQIGFYGGSLLETWGMIGQPAFEGPFNTSDSIISSLLLLQGITSNSMVWNFPAWSLSIEWLCYMMFPLLLITLSKDHFSTIWLPIWCFLVIYSLIRSFGTLDITSDITALMRGVSGFSMGAWLSTVRLNGTIKRYINNDAILILLYSLVIYAIHLPSTTLTLMSIYVLFAAIILCSANQIKRNSLVLKLLDNKVTQYLGDISYSLYLWHSVVIILVVEVLNETHPEFVEWWYQQTSIAYLILSCIIFAAIILPISALSYHCIERPAMRMLRNKRSMSFMVNLKASN</sequence>
<feature type="transmembrane region" description="Helical" evidence="1">
    <location>
        <begin position="158"/>
        <end position="178"/>
    </location>
</feature>
<keyword evidence="4" id="KW-1185">Reference proteome</keyword>
<reference evidence="3" key="1">
    <citation type="submission" date="2022-02" db="EMBL/GenBank/DDBJ databases">
        <title>Vibrio sp. nov, a new bacterium isolated from seawater.</title>
        <authorList>
            <person name="Yuan Y."/>
        </authorList>
    </citation>
    <scope>NUCLEOTIDE SEQUENCE</scope>
    <source>
        <strain evidence="3">ZSDZ65</strain>
    </source>
</reference>
<dbReference type="InterPro" id="IPR002656">
    <property type="entry name" value="Acyl_transf_3_dom"/>
</dbReference>
<dbReference type="PANTHER" id="PTHR23028">
    <property type="entry name" value="ACETYLTRANSFERASE"/>
    <property type="match status" value="1"/>
</dbReference>
<dbReference type="GO" id="GO:0016747">
    <property type="term" value="F:acyltransferase activity, transferring groups other than amino-acyl groups"/>
    <property type="evidence" value="ECO:0007669"/>
    <property type="project" value="InterPro"/>
</dbReference>
<keyword evidence="1" id="KW-0812">Transmembrane</keyword>
<dbReference type="PANTHER" id="PTHR23028:SF53">
    <property type="entry name" value="ACYL_TRANSF_3 DOMAIN-CONTAINING PROTEIN"/>
    <property type="match status" value="1"/>
</dbReference>
<dbReference type="GO" id="GO:0000271">
    <property type="term" value="P:polysaccharide biosynthetic process"/>
    <property type="evidence" value="ECO:0007669"/>
    <property type="project" value="TreeGrafter"/>
</dbReference>
<feature type="domain" description="Acyltransferase 3" evidence="2">
    <location>
        <begin position="12"/>
        <end position="358"/>
    </location>
</feature>
<feature type="transmembrane region" description="Helical" evidence="1">
    <location>
        <begin position="266"/>
        <end position="284"/>
    </location>
</feature>
<dbReference type="InterPro" id="IPR050879">
    <property type="entry name" value="Acyltransferase_3"/>
</dbReference>
<feature type="transmembrane region" description="Helical" evidence="1">
    <location>
        <begin position="12"/>
        <end position="34"/>
    </location>
</feature>
<dbReference type="Pfam" id="PF01757">
    <property type="entry name" value="Acyl_transf_3"/>
    <property type="match status" value="1"/>
</dbReference>
<keyword evidence="1" id="KW-1133">Transmembrane helix</keyword>
<feature type="transmembrane region" description="Helical" evidence="1">
    <location>
        <begin position="87"/>
        <end position="107"/>
    </location>
</feature>
<dbReference type="GO" id="GO:0016020">
    <property type="term" value="C:membrane"/>
    <property type="evidence" value="ECO:0007669"/>
    <property type="project" value="TreeGrafter"/>
</dbReference>
<feature type="transmembrane region" description="Helical" evidence="1">
    <location>
        <begin position="242"/>
        <end position="260"/>
    </location>
</feature>
<proteinExistence type="predicted"/>
<protein>
    <submittedName>
        <fullName evidence="3">Acyltransferase</fullName>
    </submittedName>
</protein>
<feature type="transmembrane region" description="Helical" evidence="1">
    <location>
        <begin position="304"/>
        <end position="324"/>
    </location>
</feature>
<dbReference type="Proteomes" id="UP001155587">
    <property type="component" value="Unassembled WGS sequence"/>
</dbReference>
<accession>A0A9X3CS05</accession>
<name>A0A9X3CS05_9VIBR</name>
<organism evidence="3 4">
    <name type="scientific">Vibrio qingdaonensis</name>
    <dbReference type="NCBI Taxonomy" id="2829491"/>
    <lineage>
        <taxon>Bacteria</taxon>
        <taxon>Pseudomonadati</taxon>
        <taxon>Pseudomonadota</taxon>
        <taxon>Gammaproteobacteria</taxon>
        <taxon>Vibrionales</taxon>
        <taxon>Vibrionaceae</taxon>
        <taxon>Vibrio</taxon>
    </lineage>
</organism>
<evidence type="ECO:0000313" key="4">
    <source>
        <dbReference type="Proteomes" id="UP001155587"/>
    </source>
</evidence>
<feature type="transmembrane region" description="Helical" evidence="1">
    <location>
        <begin position="214"/>
        <end position="230"/>
    </location>
</feature>
<evidence type="ECO:0000256" key="1">
    <source>
        <dbReference type="SAM" id="Phobius"/>
    </source>
</evidence>